<dbReference type="OrthoDB" id="3374088at2"/>
<dbReference type="PANTHER" id="PTHR30565:SF9">
    <property type="entry name" value="PROTEIN YCIF"/>
    <property type="match status" value="1"/>
</dbReference>
<dbReference type="Pfam" id="PF05974">
    <property type="entry name" value="DUF892"/>
    <property type="match status" value="1"/>
</dbReference>
<evidence type="ECO:0000313" key="2">
    <source>
        <dbReference type="Proteomes" id="UP000242415"/>
    </source>
</evidence>
<dbReference type="InterPro" id="IPR010287">
    <property type="entry name" value="DUF892_YciF-like"/>
</dbReference>
<dbReference type="AlphaFoldDB" id="A0A1H3HIS4"/>
<dbReference type="Proteomes" id="UP000242415">
    <property type="component" value="Unassembled WGS sequence"/>
</dbReference>
<evidence type="ECO:0000313" key="1">
    <source>
        <dbReference type="EMBL" id="SDY15387.1"/>
    </source>
</evidence>
<dbReference type="Gene3D" id="1.20.1260.10">
    <property type="match status" value="1"/>
</dbReference>
<dbReference type="InterPro" id="IPR009078">
    <property type="entry name" value="Ferritin-like_SF"/>
</dbReference>
<dbReference type="InterPro" id="IPR012347">
    <property type="entry name" value="Ferritin-like"/>
</dbReference>
<dbReference type="SUPFAM" id="SSF47240">
    <property type="entry name" value="Ferritin-like"/>
    <property type="match status" value="1"/>
</dbReference>
<name>A0A1H3HIS4_9ACTN</name>
<keyword evidence="2" id="KW-1185">Reference proteome</keyword>
<sequence length="164" mass="18027">MALNSPSELFMYELSATRDAEQKSGQLFAQAAGKVKDGNLSQLLRMEEQSSQQKLRNLDACFQAMGTRPKNITCATLDGAGTEFQAFMSQNPSQHVMELYALGTAMKLSHYGVGTYRGLVDKAVLMGDSQCAQFLQTNLVQKEESAGTFERISHEMSQRAMATV</sequence>
<protein>
    <submittedName>
        <fullName evidence="1">Ferritin-like metal-binding protein YciE</fullName>
    </submittedName>
</protein>
<dbReference type="RefSeq" id="WP_091551556.1">
    <property type="nucleotide sequence ID" value="NZ_FNPH01000001.1"/>
</dbReference>
<reference evidence="2" key="1">
    <citation type="submission" date="2016-10" db="EMBL/GenBank/DDBJ databases">
        <authorList>
            <person name="Varghese N."/>
            <person name="Submissions S."/>
        </authorList>
    </citation>
    <scope>NUCLEOTIDE SEQUENCE [LARGE SCALE GENOMIC DNA]</scope>
    <source>
        <strain evidence="2">DSM 45245</strain>
    </source>
</reference>
<accession>A0A1H3HIS4</accession>
<gene>
    <name evidence="1" type="ORF">SAMN05444365_101855</name>
</gene>
<proteinExistence type="predicted"/>
<organism evidence="1 2">
    <name type="scientific">Micromonospora pattaloongensis</name>
    <dbReference type="NCBI Taxonomy" id="405436"/>
    <lineage>
        <taxon>Bacteria</taxon>
        <taxon>Bacillati</taxon>
        <taxon>Actinomycetota</taxon>
        <taxon>Actinomycetes</taxon>
        <taxon>Micromonosporales</taxon>
        <taxon>Micromonosporaceae</taxon>
        <taxon>Micromonospora</taxon>
    </lineage>
</organism>
<dbReference type="PANTHER" id="PTHR30565">
    <property type="entry name" value="PROTEIN YCIF"/>
    <property type="match status" value="1"/>
</dbReference>
<dbReference type="InterPro" id="IPR047114">
    <property type="entry name" value="YciF"/>
</dbReference>
<dbReference type="EMBL" id="FNPH01000001">
    <property type="protein sequence ID" value="SDY15387.1"/>
    <property type="molecule type" value="Genomic_DNA"/>
</dbReference>
<dbReference type="STRING" id="405436.SAMN05444365_101855"/>